<evidence type="ECO:0000259" key="8">
    <source>
        <dbReference type="Pfam" id="PF00962"/>
    </source>
</evidence>
<accession>A0A1G7BBJ7</accession>
<evidence type="ECO:0000256" key="7">
    <source>
        <dbReference type="SAM" id="SignalP"/>
    </source>
</evidence>
<evidence type="ECO:0000313" key="9">
    <source>
        <dbReference type="EMBL" id="SDE24393.1"/>
    </source>
</evidence>
<dbReference type="InterPro" id="IPR032466">
    <property type="entry name" value="Metal_Hydrolase"/>
</dbReference>
<proteinExistence type="inferred from homology"/>
<evidence type="ECO:0000256" key="5">
    <source>
        <dbReference type="ARBA" id="ARBA00022801"/>
    </source>
</evidence>
<keyword evidence="6" id="KW-0862">Zinc</keyword>
<feature type="domain" description="Adenosine deaminase" evidence="8">
    <location>
        <begin position="248"/>
        <end position="470"/>
    </location>
</feature>
<keyword evidence="5" id="KW-0378">Hydrolase</keyword>
<keyword evidence="7" id="KW-0732">Signal</keyword>
<dbReference type="SUPFAM" id="SSF51556">
    <property type="entry name" value="Metallo-dependent hydrolases"/>
    <property type="match status" value="1"/>
</dbReference>
<comment type="similarity">
    <text evidence="2">Belongs to the metallo-dependent hydrolases superfamily. Adenosine and AMP deaminases family.</text>
</comment>
<dbReference type="PANTHER" id="PTHR11409:SF43">
    <property type="entry name" value="ADENOSINE DEAMINASE"/>
    <property type="match status" value="1"/>
</dbReference>
<dbReference type="InterPro" id="IPR006330">
    <property type="entry name" value="Ado/ade_deaminase"/>
</dbReference>
<dbReference type="STRING" id="637679.GCA_001550055_03610"/>
<dbReference type="EMBL" id="FNAK01000005">
    <property type="protein sequence ID" value="SDE24393.1"/>
    <property type="molecule type" value="Genomic_DNA"/>
</dbReference>
<dbReference type="Gene3D" id="3.20.20.140">
    <property type="entry name" value="Metal-dependent hydrolases"/>
    <property type="match status" value="1"/>
</dbReference>
<evidence type="ECO:0000256" key="6">
    <source>
        <dbReference type="ARBA" id="ARBA00022833"/>
    </source>
</evidence>
<name>A0A1G7BBJ7_9PROT</name>
<evidence type="ECO:0000256" key="2">
    <source>
        <dbReference type="ARBA" id="ARBA00006676"/>
    </source>
</evidence>
<evidence type="ECO:0000256" key="3">
    <source>
        <dbReference type="ARBA" id="ARBA00012784"/>
    </source>
</evidence>
<dbReference type="Pfam" id="PF00962">
    <property type="entry name" value="A_deaminase"/>
    <property type="match status" value="1"/>
</dbReference>
<evidence type="ECO:0000313" key="10">
    <source>
        <dbReference type="Proteomes" id="UP000183685"/>
    </source>
</evidence>
<sequence length="530" mass="58857">MRDGKISLIRQAVRAMLGGLVASLLVVAATPAGAQDDDQRAVKARMAGSALSWAAENGRLRQFMEAFPKGGDIHSHLRGAIYAESWLEWAAADGLCADMSVPALRFKVKDSCAASGWLTAGEAQANEDHRRELINSLSNRSYVPTLNWSGHNDFFATFARISASPKRLGDQLANVAARAGRQNILYLELMETIILPELFPLLSGVQLSSDLAADYQTLMSGPFGQAMPTLVASARTQIAAARARKDQLLRCGTANADAGCGVKIRFLHQVIREFEPAMVYGQMILGWALMKDEPMMLGMNLVAPEDGRVALRDYKLHMRMIDHLYTNLGPRNVALHAGELTMGLVRPKQLTFHIRDAIEVGHAKRIGHGIAVGYERDSEGLLKKMAQEGIMVEINLTSNDTILGVKGKDHPLVLYRDMLVPYALSTDDEGVSRIDLTHEYMRLYTEHRVPYFELRHSARNSLTYSFLPGDSLWESEACKKDVETGAQAGAECAAFLETSEKAKLQWELEERLRVFEDERRIPERKRTSFK</sequence>
<evidence type="ECO:0000256" key="1">
    <source>
        <dbReference type="ARBA" id="ARBA00001947"/>
    </source>
</evidence>
<dbReference type="GO" id="GO:0005829">
    <property type="term" value="C:cytosol"/>
    <property type="evidence" value="ECO:0007669"/>
    <property type="project" value="TreeGrafter"/>
</dbReference>
<dbReference type="EC" id="3.5.4.4" evidence="3"/>
<dbReference type="GO" id="GO:0043103">
    <property type="term" value="P:hypoxanthine salvage"/>
    <property type="evidence" value="ECO:0007669"/>
    <property type="project" value="TreeGrafter"/>
</dbReference>
<dbReference type="GO" id="GO:0004000">
    <property type="term" value="F:adenosine deaminase activity"/>
    <property type="evidence" value="ECO:0007669"/>
    <property type="project" value="TreeGrafter"/>
</dbReference>
<reference evidence="9 10" key="1">
    <citation type="submission" date="2016-10" db="EMBL/GenBank/DDBJ databases">
        <authorList>
            <person name="de Groot N.N."/>
        </authorList>
    </citation>
    <scope>NUCLEOTIDE SEQUENCE [LARGE SCALE GENOMIC DNA]</scope>
    <source>
        <strain evidence="9 10">CGMCC 1.9109</strain>
    </source>
</reference>
<comment type="cofactor">
    <cofactor evidence="1">
        <name>Zn(2+)</name>
        <dbReference type="ChEBI" id="CHEBI:29105"/>
    </cofactor>
</comment>
<protein>
    <recommendedName>
        <fullName evidence="3">adenosine deaminase</fullName>
        <ecNumber evidence="3">3.5.4.4</ecNumber>
    </recommendedName>
</protein>
<feature type="chain" id="PRO_5010339606" description="adenosine deaminase" evidence="7">
    <location>
        <begin position="35"/>
        <end position="530"/>
    </location>
</feature>
<evidence type="ECO:0000256" key="4">
    <source>
        <dbReference type="ARBA" id="ARBA00022723"/>
    </source>
</evidence>
<feature type="signal peptide" evidence="7">
    <location>
        <begin position="1"/>
        <end position="34"/>
    </location>
</feature>
<dbReference type="GO" id="GO:0006154">
    <property type="term" value="P:adenosine catabolic process"/>
    <property type="evidence" value="ECO:0007669"/>
    <property type="project" value="TreeGrafter"/>
</dbReference>
<dbReference type="GO" id="GO:0046872">
    <property type="term" value="F:metal ion binding"/>
    <property type="evidence" value="ECO:0007669"/>
    <property type="project" value="UniProtKB-KW"/>
</dbReference>
<dbReference type="RefSeq" id="WP_068307554.1">
    <property type="nucleotide sequence ID" value="NZ_FNAK01000005.1"/>
</dbReference>
<dbReference type="AlphaFoldDB" id="A0A1G7BBJ7"/>
<dbReference type="Proteomes" id="UP000183685">
    <property type="component" value="Unassembled WGS sequence"/>
</dbReference>
<keyword evidence="10" id="KW-1185">Reference proteome</keyword>
<dbReference type="GO" id="GO:0046103">
    <property type="term" value="P:inosine biosynthetic process"/>
    <property type="evidence" value="ECO:0007669"/>
    <property type="project" value="TreeGrafter"/>
</dbReference>
<dbReference type="PANTHER" id="PTHR11409">
    <property type="entry name" value="ADENOSINE DEAMINASE"/>
    <property type="match status" value="1"/>
</dbReference>
<organism evidence="9 10">
    <name type="scientific">Kordiimonas lacus</name>
    <dbReference type="NCBI Taxonomy" id="637679"/>
    <lineage>
        <taxon>Bacteria</taxon>
        <taxon>Pseudomonadati</taxon>
        <taxon>Pseudomonadota</taxon>
        <taxon>Alphaproteobacteria</taxon>
        <taxon>Kordiimonadales</taxon>
        <taxon>Kordiimonadaceae</taxon>
        <taxon>Kordiimonas</taxon>
    </lineage>
</organism>
<gene>
    <name evidence="9" type="ORF">SAMN04488071_2445</name>
</gene>
<keyword evidence="4" id="KW-0479">Metal-binding</keyword>
<dbReference type="InterPro" id="IPR001365">
    <property type="entry name" value="A_deaminase_dom"/>
</dbReference>